<dbReference type="PIRSF" id="PIRSF003113">
    <property type="entry name" value="BolA"/>
    <property type="match status" value="1"/>
</dbReference>
<dbReference type="PANTHER" id="PTHR46230:SF7">
    <property type="entry name" value="BOLA-LIKE PROTEIN 1"/>
    <property type="match status" value="1"/>
</dbReference>
<proteinExistence type="inferred from homology"/>
<dbReference type="GO" id="GO:0016226">
    <property type="term" value="P:iron-sulfur cluster assembly"/>
    <property type="evidence" value="ECO:0007669"/>
    <property type="project" value="TreeGrafter"/>
</dbReference>
<evidence type="ECO:0000313" key="2">
    <source>
        <dbReference type="EMBL" id="CAB3708249.1"/>
    </source>
</evidence>
<accession>A0A6J5HAZ1</accession>
<dbReference type="Gene3D" id="3.30.300.90">
    <property type="entry name" value="BolA-like"/>
    <property type="match status" value="1"/>
</dbReference>
<comment type="similarity">
    <text evidence="1">Belongs to the BolA/IbaG family.</text>
</comment>
<dbReference type="InterPro" id="IPR002634">
    <property type="entry name" value="BolA"/>
</dbReference>
<dbReference type="PANTHER" id="PTHR46230">
    <property type="match status" value="1"/>
</dbReference>
<dbReference type="AlphaFoldDB" id="A0A6J5HAZ1"/>
<sequence length="102" mass="11292">MARPARRNFTIDAMSETTDRIALIRERLAVLEPVSLDILDDSHLHAGHEGSKNGAGHYRVHIVASCFAGLTAVARHRLVYHHLQDLIPYPIHALALDAQAPK</sequence>
<evidence type="ECO:0000256" key="1">
    <source>
        <dbReference type="RuleBase" id="RU003860"/>
    </source>
</evidence>
<dbReference type="SUPFAM" id="SSF82657">
    <property type="entry name" value="BolA-like"/>
    <property type="match status" value="1"/>
</dbReference>
<evidence type="ECO:0000313" key="3">
    <source>
        <dbReference type="Proteomes" id="UP000507979"/>
    </source>
</evidence>
<name>A0A6J5HAZ1_9BURK</name>
<reference evidence="2 3" key="1">
    <citation type="submission" date="2020-04" db="EMBL/GenBank/DDBJ databases">
        <authorList>
            <person name="De Canck E."/>
        </authorList>
    </citation>
    <scope>NUCLEOTIDE SEQUENCE [LARGE SCALE GENOMIC DNA]</scope>
    <source>
        <strain evidence="2 3">LMG 26845</strain>
    </source>
</reference>
<keyword evidence="3" id="KW-1185">Reference proteome</keyword>
<protein>
    <recommendedName>
        <fullName evidence="4">DNA-binding transcriptional regulator BolA</fullName>
    </recommendedName>
</protein>
<organism evidence="2 3">
    <name type="scientific">Achromobacter insuavis</name>
    <dbReference type="NCBI Taxonomy" id="1287735"/>
    <lineage>
        <taxon>Bacteria</taxon>
        <taxon>Pseudomonadati</taxon>
        <taxon>Pseudomonadota</taxon>
        <taxon>Betaproteobacteria</taxon>
        <taxon>Burkholderiales</taxon>
        <taxon>Alcaligenaceae</taxon>
        <taxon>Achromobacter</taxon>
    </lineage>
</organism>
<dbReference type="InterPro" id="IPR036065">
    <property type="entry name" value="BolA-like_sf"/>
</dbReference>
<gene>
    <name evidence="2" type="ORF">LMG26845_05624</name>
</gene>
<evidence type="ECO:0008006" key="4">
    <source>
        <dbReference type="Google" id="ProtNLM"/>
    </source>
</evidence>
<dbReference type="Pfam" id="PF01722">
    <property type="entry name" value="BolA"/>
    <property type="match status" value="1"/>
</dbReference>
<dbReference type="Proteomes" id="UP000507979">
    <property type="component" value="Unassembled WGS sequence"/>
</dbReference>
<dbReference type="EMBL" id="CADIJR010000100">
    <property type="protein sequence ID" value="CAB3708249.1"/>
    <property type="molecule type" value="Genomic_DNA"/>
</dbReference>